<evidence type="ECO:0000313" key="4">
    <source>
        <dbReference type="EMBL" id="KAK9835540.1"/>
    </source>
</evidence>
<dbReference type="GO" id="GO:0016020">
    <property type="term" value="C:membrane"/>
    <property type="evidence" value="ECO:0007669"/>
    <property type="project" value="UniProtKB-SubCell"/>
</dbReference>
<sequence>MSREEDPFTDVPYSHLPDSTATTPRSVVDTTTSGQEWHQSGNDQYSDRGQNSPPQPQSPFLAQSQLAAQLGRGTQNRTPPGPTKKPYPSKPQGTRATLARRFAWLCISSNGQRTTHSADKRTIIQHYKLGIPIRDMRLLDPNLLTSETGKILVRDNAIVFSMEHVRLIITADEVIIPMEGFEHNHALQRFNQHLESAIRENHRERASLRRKLAEEAEYDDNHSDDTAYSHNVPQLPFELQVLELALGDICQMCSNLGKELDGVAFPALDELMKHVSTHNLERVRKVKTRHQRLQMRVTTVREDIESFLQDDDDMMKLCLTRKKELEQLQQQQLQQQQLRTDGSTPIGVPMGSISRRSSSMPHGAHRHWAPSSPRIDLQPADSMASGGASPDQGYPQQSEDEESIEAIENLLESYFMQIDSCYDRLVSMGEYIKDTEEYINIELDSSRNRLIKLEIVITAATFSIALWGLVAGVLGENLKLPESITKHVGGFFVINGATLLICILFFYAILAYIRYKRLM</sequence>
<feature type="region of interest" description="Disordered" evidence="3">
    <location>
        <begin position="1"/>
        <end position="93"/>
    </location>
</feature>
<name>A0AAW1RPR0_9CHLO</name>
<reference evidence="4 5" key="1">
    <citation type="journal article" date="2024" name="Nat. Commun.">
        <title>Phylogenomics reveals the evolutionary origins of lichenization in chlorophyte algae.</title>
        <authorList>
            <person name="Puginier C."/>
            <person name="Libourel C."/>
            <person name="Otte J."/>
            <person name="Skaloud P."/>
            <person name="Haon M."/>
            <person name="Grisel S."/>
            <person name="Petersen M."/>
            <person name="Berrin J.G."/>
            <person name="Delaux P.M."/>
            <person name="Dal Grande F."/>
            <person name="Keller J."/>
        </authorList>
    </citation>
    <scope>NUCLEOTIDE SEQUENCE [LARGE SCALE GENOMIC DNA]</scope>
    <source>
        <strain evidence="4 5">SAG 2145</strain>
    </source>
</reference>
<comment type="similarity">
    <text evidence="1 2">Belongs to the CorA metal ion transporter (MIT) (TC 1.A.35.5) family.</text>
</comment>
<keyword evidence="2" id="KW-1133">Transmembrane helix</keyword>
<evidence type="ECO:0000313" key="5">
    <source>
        <dbReference type="Proteomes" id="UP001438707"/>
    </source>
</evidence>
<keyword evidence="2" id="KW-0472">Membrane</keyword>
<dbReference type="GO" id="GO:0015095">
    <property type="term" value="F:magnesium ion transmembrane transporter activity"/>
    <property type="evidence" value="ECO:0007669"/>
    <property type="project" value="TreeGrafter"/>
</dbReference>
<protein>
    <recommendedName>
        <fullName evidence="2">Magnesium transporter</fullName>
    </recommendedName>
</protein>
<dbReference type="AlphaFoldDB" id="A0AAW1RPR0"/>
<organism evidence="4 5">
    <name type="scientific">Apatococcus lobatus</name>
    <dbReference type="NCBI Taxonomy" id="904363"/>
    <lineage>
        <taxon>Eukaryota</taxon>
        <taxon>Viridiplantae</taxon>
        <taxon>Chlorophyta</taxon>
        <taxon>core chlorophytes</taxon>
        <taxon>Trebouxiophyceae</taxon>
        <taxon>Chlorellales</taxon>
        <taxon>Chlorellaceae</taxon>
        <taxon>Apatococcus</taxon>
    </lineage>
</organism>
<dbReference type="CDD" id="cd12823">
    <property type="entry name" value="Mrs2_Mfm1p-like"/>
    <property type="match status" value="1"/>
</dbReference>
<accession>A0AAW1RPR0</accession>
<evidence type="ECO:0000256" key="3">
    <source>
        <dbReference type="SAM" id="MobiDB-lite"/>
    </source>
</evidence>
<dbReference type="EMBL" id="JALJOS010000008">
    <property type="protein sequence ID" value="KAK9835540.1"/>
    <property type="molecule type" value="Genomic_DNA"/>
</dbReference>
<comment type="caution">
    <text evidence="4">The sequence shown here is derived from an EMBL/GenBank/DDBJ whole genome shotgun (WGS) entry which is preliminary data.</text>
</comment>
<dbReference type="InterPro" id="IPR039204">
    <property type="entry name" value="MRS2-like"/>
</dbReference>
<dbReference type="Gene3D" id="1.20.58.340">
    <property type="entry name" value="Magnesium transport protein CorA, transmembrane region"/>
    <property type="match status" value="1"/>
</dbReference>
<keyword evidence="2" id="KW-0460">Magnesium</keyword>
<comment type="subcellular location">
    <subcellularLocation>
        <location evidence="2">Membrane</location>
        <topology evidence="2">Multi-pass membrane protein</topology>
    </subcellularLocation>
</comment>
<dbReference type="Pfam" id="PF22099">
    <property type="entry name" value="MRS2-like"/>
    <property type="match status" value="2"/>
</dbReference>
<feature type="transmembrane region" description="Helical" evidence="2">
    <location>
        <begin position="455"/>
        <end position="475"/>
    </location>
</feature>
<keyword evidence="2" id="KW-0812">Transmembrane</keyword>
<dbReference type="Gene3D" id="2.40.128.330">
    <property type="match status" value="1"/>
</dbReference>
<keyword evidence="5" id="KW-1185">Reference proteome</keyword>
<evidence type="ECO:0000256" key="1">
    <source>
        <dbReference type="ARBA" id="ARBA00007535"/>
    </source>
</evidence>
<feature type="region of interest" description="Disordered" evidence="3">
    <location>
        <begin position="330"/>
        <end position="402"/>
    </location>
</feature>
<gene>
    <name evidence="4" type="ORF">WJX74_002638</name>
</gene>
<proteinExistence type="inferred from homology"/>
<comment type="function">
    <text evidence="2">Magnesium transporter that may mediate the influx of magnesium.</text>
</comment>
<dbReference type="PANTHER" id="PTHR13890:SF31">
    <property type="entry name" value="MAGNESIUM TRANSPORTER MRS2-2-RELATED"/>
    <property type="match status" value="1"/>
</dbReference>
<evidence type="ECO:0000256" key="2">
    <source>
        <dbReference type="RuleBase" id="RU366041"/>
    </source>
</evidence>
<dbReference type="Proteomes" id="UP001438707">
    <property type="component" value="Unassembled WGS sequence"/>
</dbReference>
<keyword evidence="2" id="KW-0813">Transport</keyword>
<feature type="compositionally biased region" description="Polar residues" evidence="3">
    <location>
        <begin position="17"/>
        <end position="78"/>
    </location>
</feature>
<keyword evidence="2" id="KW-0406">Ion transport</keyword>
<feature type="compositionally biased region" description="Pro residues" evidence="3">
    <location>
        <begin position="79"/>
        <end position="89"/>
    </location>
</feature>
<feature type="transmembrane region" description="Helical" evidence="2">
    <location>
        <begin position="487"/>
        <end position="513"/>
    </location>
</feature>
<dbReference type="PANTHER" id="PTHR13890">
    <property type="entry name" value="RNA SPLICING PROTEIN MRS2, MITOCHONDRIAL"/>
    <property type="match status" value="1"/>
</dbReference>